<proteinExistence type="predicted"/>
<evidence type="ECO:0000313" key="2">
    <source>
        <dbReference type="EMBL" id="KAL1842588.1"/>
    </source>
</evidence>
<feature type="compositionally biased region" description="Polar residues" evidence="1">
    <location>
        <begin position="36"/>
        <end position="45"/>
    </location>
</feature>
<name>A0ABR3VL22_HUMIN</name>
<accession>A0ABR3VL22</accession>
<feature type="region of interest" description="Disordered" evidence="1">
    <location>
        <begin position="31"/>
        <end position="86"/>
    </location>
</feature>
<dbReference type="EMBL" id="JAZGSY010000038">
    <property type="protein sequence ID" value="KAL1842588.1"/>
    <property type="molecule type" value="Genomic_DNA"/>
</dbReference>
<evidence type="ECO:0000313" key="3">
    <source>
        <dbReference type="Proteomes" id="UP001583172"/>
    </source>
</evidence>
<gene>
    <name evidence="2" type="ORF">VTJ49DRAFT_4768</name>
</gene>
<feature type="compositionally biased region" description="Basic residues" evidence="1">
    <location>
        <begin position="68"/>
        <end position="77"/>
    </location>
</feature>
<organism evidence="2 3">
    <name type="scientific">Humicola insolens</name>
    <name type="common">Soft-rot fungus</name>
    <dbReference type="NCBI Taxonomy" id="85995"/>
    <lineage>
        <taxon>Eukaryota</taxon>
        <taxon>Fungi</taxon>
        <taxon>Dikarya</taxon>
        <taxon>Ascomycota</taxon>
        <taxon>Pezizomycotina</taxon>
        <taxon>Sordariomycetes</taxon>
        <taxon>Sordariomycetidae</taxon>
        <taxon>Sordariales</taxon>
        <taxon>Chaetomiaceae</taxon>
        <taxon>Mycothermus</taxon>
    </lineage>
</organism>
<keyword evidence="3" id="KW-1185">Reference proteome</keyword>
<comment type="caution">
    <text evidence="2">The sequence shown here is derived from an EMBL/GenBank/DDBJ whole genome shotgun (WGS) entry which is preliminary data.</text>
</comment>
<evidence type="ECO:0000256" key="1">
    <source>
        <dbReference type="SAM" id="MobiDB-lite"/>
    </source>
</evidence>
<dbReference type="Proteomes" id="UP001583172">
    <property type="component" value="Unassembled WGS sequence"/>
</dbReference>
<reference evidence="2 3" key="1">
    <citation type="journal article" date="2024" name="Commun. Biol.">
        <title>Comparative genomic analysis of thermophilic fungi reveals convergent evolutionary adaptations and gene losses.</title>
        <authorList>
            <person name="Steindorff A.S."/>
            <person name="Aguilar-Pontes M.V."/>
            <person name="Robinson A.J."/>
            <person name="Andreopoulos B."/>
            <person name="LaButti K."/>
            <person name="Kuo A."/>
            <person name="Mondo S."/>
            <person name="Riley R."/>
            <person name="Otillar R."/>
            <person name="Haridas S."/>
            <person name="Lipzen A."/>
            <person name="Grimwood J."/>
            <person name="Schmutz J."/>
            <person name="Clum A."/>
            <person name="Reid I.D."/>
            <person name="Moisan M.C."/>
            <person name="Butler G."/>
            <person name="Nguyen T.T.M."/>
            <person name="Dewar K."/>
            <person name="Conant G."/>
            <person name="Drula E."/>
            <person name="Henrissat B."/>
            <person name="Hansel C."/>
            <person name="Singer S."/>
            <person name="Hutchinson M.I."/>
            <person name="de Vries R.P."/>
            <person name="Natvig D.O."/>
            <person name="Powell A.J."/>
            <person name="Tsang A."/>
            <person name="Grigoriev I.V."/>
        </authorList>
    </citation>
    <scope>NUCLEOTIDE SEQUENCE [LARGE SCALE GENOMIC DNA]</scope>
    <source>
        <strain evidence="2 3">CBS 620.91</strain>
    </source>
</reference>
<sequence>MTQPDDLGIAACNAALPPPASVRQERRRAFARQTVPECSSSTATPTIRGEGRGCQISGRNSALARLSQGHKRAKRTPRTLVHGVAL</sequence>
<protein>
    <submittedName>
        <fullName evidence="2">Uncharacterized protein</fullName>
    </submittedName>
</protein>